<keyword evidence="4" id="KW-1185">Reference proteome</keyword>
<feature type="region of interest" description="Disordered" evidence="1">
    <location>
        <begin position="1087"/>
        <end position="1115"/>
    </location>
</feature>
<feature type="region of interest" description="Disordered" evidence="1">
    <location>
        <begin position="861"/>
        <end position="885"/>
    </location>
</feature>
<feature type="compositionally biased region" description="Polar residues" evidence="1">
    <location>
        <begin position="584"/>
        <end position="605"/>
    </location>
</feature>
<keyword evidence="2" id="KW-0812">Transmembrane</keyword>
<name>A0ABR3W5N3_9PEZI</name>
<feature type="compositionally biased region" description="Basic and acidic residues" evidence="1">
    <location>
        <begin position="14"/>
        <end position="28"/>
    </location>
</feature>
<keyword evidence="2" id="KW-0472">Membrane</keyword>
<evidence type="ECO:0008006" key="5">
    <source>
        <dbReference type="Google" id="ProtNLM"/>
    </source>
</evidence>
<organism evidence="3 4">
    <name type="scientific">Diaporthe australafricana</name>
    <dbReference type="NCBI Taxonomy" id="127596"/>
    <lineage>
        <taxon>Eukaryota</taxon>
        <taxon>Fungi</taxon>
        <taxon>Dikarya</taxon>
        <taxon>Ascomycota</taxon>
        <taxon>Pezizomycotina</taxon>
        <taxon>Sordariomycetes</taxon>
        <taxon>Sordariomycetidae</taxon>
        <taxon>Diaporthales</taxon>
        <taxon>Diaporthaceae</taxon>
        <taxon>Diaporthe</taxon>
    </lineage>
</organism>
<evidence type="ECO:0000256" key="2">
    <source>
        <dbReference type="SAM" id="Phobius"/>
    </source>
</evidence>
<reference evidence="3 4" key="1">
    <citation type="journal article" date="2024" name="IMA Fungus">
        <title>IMA Genome - F19 : A genome assembly and annotation guide to empower mycologists, including annotated draft genome sequences of Ceratocystis pirilliformis, Diaporthe australafricana, Fusarium ophioides, Paecilomyces lecythidis, and Sporothrix stenoceras.</title>
        <authorList>
            <person name="Aylward J."/>
            <person name="Wilson A.M."/>
            <person name="Visagie C.M."/>
            <person name="Spraker J."/>
            <person name="Barnes I."/>
            <person name="Buitendag C."/>
            <person name="Ceriani C."/>
            <person name="Del Mar Angel L."/>
            <person name="du Plessis D."/>
            <person name="Fuchs T."/>
            <person name="Gasser K."/>
            <person name="Kramer D."/>
            <person name="Li W."/>
            <person name="Munsamy K."/>
            <person name="Piso A."/>
            <person name="Price J.L."/>
            <person name="Sonnekus B."/>
            <person name="Thomas C."/>
            <person name="van der Nest A."/>
            <person name="van Dijk A."/>
            <person name="van Heerden A."/>
            <person name="van Vuuren N."/>
            <person name="Yilmaz N."/>
            <person name="Duong T.A."/>
            <person name="van der Merwe N.A."/>
            <person name="Wingfield M.J."/>
            <person name="Wingfield B.D."/>
        </authorList>
    </citation>
    <scope>NUCLEOTIDE SEQUENCE [LARGE SCALE GENOMIC DNA]</scope>
    <source>
        <strain evidence="3 4">CMW 18300</strain>
    </source>
</reference>
<feature type="region of interest" description="Disordered" evidence="1">
    <location>
        <begin position="582"/>
        <end position="668"/>
    </location>
</feature>
<sequence length="1745" mass="196051">MPTTDMPLLNHGGKKADVPEDLMKAKENHKQRHAASPDLHSLRDIEAASDDDISVEAIFGDDERSDASGNERDEYHATLRKERAQIRARKALNKQILRNVQDHYDHGPQPVTASKWPDPQSSTGKLLKVLLKDDDQTIIWEATGPALEAYRTLSPAISDYLTTYTKTTAGPLNSHVYMMGRTAATARPTIMFYSNDLNHNNDAKRVREAVKASKILDPYPAFRTGHVPRPQDFHGLLPLIRDSAGNRREGSEAFLDQEAVTSKDETVQRQQHGERQRLLRLLNTPQSLAEAAINSLSPNLGNHVVPDENINSGLTGQDGPAVPESSSQMADLANNISPEDDFYQKPSHLLENEPAIHLTPSTGGVEDPMLPAARQTPECQYCQWKPEPDFRSMKKLKQAVQKHIKRNHESQDYHCPVCSQAFKNRPENVKPHVFRKHRLVFDSIYPKTVDVGHQNEKNQTERHDFKMGLWKPAVLDVPETPSRAAMRRQSPSAEEQVVPNDIDNSFEQLGTREKKEAEDLSSSFLPIIESGHKILHQEDMDLSSDLGTEVRKRNCLAAAFSYLLGQLSWDRSNDFLENIAQLDRSGNPNEPTETSIIHSDANTGDESFERRLEPDFPAPSRKLQLSSREDQRNDNHTDRPEAASSEVPRLGSDDGTDAHSSAGNTRRSTRYLQTFSAGEFEQSTAPSTWLHASTLDQVDKCPNNPDLNDPYPRGLLPRDIDDDIYSIASLTDSINSTASSGNSLGQAGVNYIAAKFTQCDTELLALYTEASKKLSQVRFVDNNRRLLKLFHLDVAREVETALHAEAVSFLKSRRRRAAISLDIFRTVIPDDQEIMSLTQREEEFSMLNRYLSSLDVIDHNTGDDLEDSTDEDSESNVDSREQSSNAAVLRATGDYLVTSQAFSAYKHRLHQFIHPSHQKEQESVGSLARSATIADPLPTGTASQNKTSEIDESGLMSSQRRSESPRQIPSNNGDEGQDKVMPAEVLRAEHKSDFTSDSRMERLQEFSPSNSQDQNLDISEEIFSVSKRLTQWITDRIWPPPAGSQRIWYLCGCGRYTYIDVTELEPGGVESVRQNIIKSVAAVRGRPISSQSGGSSIRQPSLATPPPVHPSSSSLGAYLPTTSSGTVASTLPSLPTGLASPAMAPTSPQPRTMHLLVCVGGREYETLAKVRHVEITSDWNDVMIRKCSFANYLRAGRIPWMIRDSSVWEWWHSWVPDGGLWAPLHMPSTADFVKFQVFSQVATAEPYPDQFECGQWPSLTDPYLYEPVPMRLTTLNIPLWHELKYPDPHLRHQWYNAAAKKLDGRLFDDPFPNFDSIPNIVGYGIRINERLNDVLILWWAWLAILVTGIFIFVLRTPTADIEQSPSFYTAFFLPSDWFVMSSESLKYRRKPSSAHPVSTITGEDASEDVNISMRYHGRLFVLDLSVSNFRNSPNATQQYLRNIKPILPYSDGEYDGITDTEAFEWFANIFEPIFSQLAPDFTLSFDPAKIQGGLYKPLLSEFLFPETFGCRLEAQDEEFIPVHVDNEGSLAEPRSFLDGDLLDELKTWARFFEPSELEVFFQRPEQALYLMPELVLADLDKSGHKTLCFFKHFGLASENPMARELAVHKKVRDAKLGPDLHVSRLQGIVHIQDEDATLGLLLSLVDHEEGMTLQSALYDDPPRYLRERWARQVSHTVEEVHRVGAVWGDVKADNVLIDKDQNAWVIDFEGGYTDGWVDEGKAGTKEGDLQGLGKILDLMSKGPSE</sequence>
<accession>A0ABR3W5N3</accession>
<feature type="compositionally biased region" description="Low complexity" evidence="1">
    <location>
        <begin position="1087"/>
        <end position="1101"/>
    </location>
</feature>
<feature type="transmembrane region" description="Helical" evidence="2">
    <location>
        <begin position="1336"/>
        <end position="1354"/>
    </location>
</feature>
<keyword evidence="2" id="KW-1133">Transmembrane helix</keyword>
<feature type="compositionally biased region" description="Polar residues" evidence="1">
    <location>
        <begin position="955"/>
        <end position="974"/>
    </location>
</feature>
<dbReference type="InterPro" id="IPR011009">
    <property type="entry name" value="Kinase-like_dom_sf"/>
</dbReference>
<evidence type="ECO:0000313" key="4">
    <source>
        <dbReference type="Proteomes" id="UP001583177"/>
    </source>
</evidence>
<dbReference type="EMBL" id="JAWRVE010000145">
    <property type="protein sequence ID" value="KAL1853897.1"/>
    <property type="molecule type" value="Genomic_DNA"/>
</dbReference>
<dbReference type="SUPFAM" id="SSF56112">
    <property type="entry name" value="Protein kinase-like (PK-like)"/>
    <property type="match status" value="1"/>
</dbReference>
<feature type="compositionally biased region" description="Basic and acidic residues" evidence="1">
    <location>
        <begin position="627"/>
        <end position="641"/>
    </location>
</feature>
<feature type="compositionally biased region" description="Polar residues" evidence="1">
    <location>
        <begin position="658"/>
        <end position="668"/>
    </location>
</feature>
<comment type="caution">
    <text evidence="3">The sequence shown here is derived from an EMBL/GenBank/DDBJ whole genome shotgun (WGS) entry which is preliminary data.</text>
</comment>
<gene>
    <name evidence="3" type="ORF">Daus18300_011639</name>
</gene>
<dbReference type="Gene3D" id="1.10.510.10">
    <property type="entry name" value="Transferase(Phosphotransferase) domain 1"/>
    <property type="match status" value="1"/>
</dbReference>
<evidence type="ECO:0000256" key="1">
    <source>
        <dbReference type="SAM" id="MobiDB-lite"/>
    </source>
</evidence>
<feature type="region of interest" description="Disordered" evidence="1">
    <location>
        <begin position="934"/>
        <end position="978"/>
    </location>
</feature>
<evidence type="ECO:0000313" key="3">
    <source>
        <dbReference type="EMBL" id="KAL1853897.1"/>
    </source>
</evidence>
<proteinExistence type="predicted"/>
<dbReference type="Proteomes" id="UP001583177">
    <property type="component" value="Unassembled WGS sequence"/>
</dbReference>
<feature type="region of interest" description="Disordered" evidence="1">
    <location>
        <begin position="1"/>
        <end position="47"/>
    </location>
</feature>
<feature type="compositionally biased region" description="Acidic residues" evidence="1">
    <location>
        <begin position="863"/>
        <end position="875"/>
    </location>
</feature>
<protein>
    <recommendedName>
        <fullName evidence="5">Protein kinase domain-containing protein</fullName>
    </recommendedName>
</protein>